<proteinExistence type="predicted"/>
<protein>
    <submittedName>
        <fullName evidence="2">Uncharacterized protein</fullName>
    </submittedName>
</protein>
<dbReference type="AlphaFoldDB" id="A0A5J4T8R8"/>
<feature type="non-terminal residue" evidence="2">
    <location>
        <position position="28"/>
    </location>
</feature>
<comment type="caution">
    <text evidence="2">The sequence shown here is derived from an EMBL/GenBank/DDBJ whole genome shotgun (WGS) entry which is preliminary data.</text>
</comment>
<evidence type="ECO:0000313" key="2">
    <source>
        <dbReference type="EMBL" id="KAA6354101.1"/>
    </source>
</evidence>
<evidence type="ECO:0000313" key="3">
    <source>
        <dbReference type="Proteomes" id="UP000324800"/>
    </source>
</evidence>
<organism evidence="2 3">
    <name type="scientific">Streblomastix strix</name>
    <dbReference type="NCBI Taxonomy" id="222440"/>
    <lineage>
        <taxon>Eukaryota</taxon>
        <taxon>Metamonada</taxon>
        <taxon>Preaxostyla</taxon>
        <taxon>Oxymonadida</taxon>
        <taxon>Streblomastigidae</taxon>
        <taxon>Streblomastix</taxon>
    </lineage>
</organism>
<dbReference type="EMBL" id="SNRW01036911">
    <property type="protein sequence ID" value="KAA6354101.1"/>
    <property type="molecule type" value="Genomic_DNA"/>
</dbReference>
<dbReference type="Proteomes" id="UP000324800">
    <property type="component" value="Unassembled WGS sequence"/>
</dbReference>
<feature type="compositionally biased region" description="Polar residues" evidence="1">
    <location>
        <begin position="15"/>
        <end position="28"/>
    </location>
</feature>
<feature type="region of interest" description="Disordered" evidence="1">
    <location>
        <begin position="1"/>
        <end position="28"/>
    </location>
</feature>
<feature type="compositionally biased region" description="Basic and acidic residues" evidence="1">
    <location>
        <begin position="1"/>
        <end position="14"/>
    </location>
</feature>
<gene>
    <name evidence="2" type="ORF">EZS28_050372</name>
</gene>
<name>A0A5J4T8R8_9EUKA</name>
<reference evidence="2 3" key="1">
    <citation type="submission" date="2019-03" db="EMBL/GenBank/DDBJ databases">
        <title>Single cell metagenomics reveals metabolic interactions within the superorganism composed of flagellate Streblomastix strix and complex community of Bacteroidetes bacteria on its surface.</title>
        <authorList>
            <person name="Treitli S.C."/>
            <person name="Kolisko M."/>
            <person name="Husnik F."/>
            <person name="Keeling P."/>
            <person name="Hampl V."/>
        </authorList>
    </citation>
    <scope>NUCLEOTIDE SEQUENCE [LARGE SCALE GENOMIC DNA]</scope>
    <source>
        <strain evidence="2">ST1C</strain>
    </source>
</reference>
<accession>A0A5J4T8R8</accession>
<evidence type="ECO:0000256" key="1">
    <source>
        <dbReference type="SAM" id="MobiDB-lite"/>
    </source>
</evidence>
<sequence length="28" mass="3069">MTDEGTRRPLHSDPNDGSNMPFSMTSGM</sequence>